<dbReference type="PANTHER" id="PTHR16027:SF6">
    <property type="entry name" value="DILUTE DOMAIN-CONTAINING PROTEIN"/>
    <property type="match status" value="1"/>
</dbReference>
<organism evidence="4">
    <name type="scientific">Arcella intermedia</name>
    <dbReference type="NCBI Taxonomy" id="1963864"/>
    <lineage>
        <taxon>Eukaryota</taxon>
        <taxon>Amoebozoa</taxon>
        <taxon>Tubulinea</taxon>
        <taxon>Elardia</taxon>
        <taxon>Arcellinida</taxon>
        <taxon>Sphaerothecina</taxon>
        <taxon>Arcellidae</taxon>
        <taxon>Arcella</taxon>
    </lineage>
</organism>
<dbReference type="EMBL" id="GIBP01000860">
    <property type="protein sequence ID" value="NDV29829.1"/>
    <property type="molecule type" value="Transcribed_RNA"/>
</dbReference>
<reference evidence="4" key="1">
    <citation type="journal article" date="2020" name="J. Eukaryot. Microbiol.">
        <title>De novo Sequencing, Assembly and Annotation of the Transcriptome for the Free-Living Testate Amoeba Arcella intermedia.</title>
        <authorList>
            <person name="Ribeiro G.M."/>
            <person name="Porfirio-Sousa A.L."/>
            <person name="Maurer-Alcala X.X."/>
            <person name="Katz L.A."/>
            <person name="Lahr D.J.G."/>
        </authorList>
    </citation>
    <scope>NUCLEOTIDE SEQUENCE</scope>
</reference>
<proteinExistence type="predicted"/>
<feature type="compositionally biased region" description="Basic and acidic residues" evidence="2">
    <location>
        <begin position="83"/>
        <end position="92"/>
    </location>
</feature>
<dbReference type="Pfam" id="PF01843">
    <property type="entry name" value="DIL"/>
    <property type="match status" value="1"/>
</dbReference>
<dbReference type="PROSITE" id="PS51126">
    <property type="entry name" value="DILUTE"/>
    <property type="match status" value="1"/>
</dbReference>
<dbReference type="GO" id="GO:0051020">
    <property type="term" value="F:GTPase binding"/>
    <property type="evidence" value="ECO:0007669"/>
    <property type="project" value="TreeGrafter"/>
</dbReference>
<dbReference type="InterPro" id="IPR052072">
    <property type="entry name" value="Vascular_dev_regulator"/>
</dbReference>
<sequence length="722" mass="84138">METINRKLNSEITDKVSELTIEKSEKTVLNNTVAEISEKLKATKESELNWKELFEEKQKDLEKMEERYNKKKDKVRHHKEKHSHLEKSLHSKHLSGESEKLELWKQLESLKTQKFTEMREYQKKLEDANNNMDDLNLRKNAEIKELQKQIEFIAMDKKELEIKIEMLTSEKDNFKKISERLTENEKEWNSTRISLEQDVENLKEELLKKNLEIKNLEEHKDKAQKELHTVRKDEKSNLEGEVTQLHKKFNESQFQLESLKLVAENEKKEFKRKLERLTAELEEESTQNGKLEELLSLSNKSVEELKNRLLEYQKSDSEFALKTIEYEKKIQDLTSKLSVEPSPETNAIIEQMNVELELLESTLYFMSSCNSPKVSTTNPDEYVDERTTFLIKALSSGAYFDDDADFGFLGKIIDVTRQAYQRSSNDINEIAFWLKQTTYLYDYFAKFFSKRYVIKKFGINIVVESADEIPNKERFLNELLVVILEIYKVLLALTYKDLGKLLIDVAFQTIDEKVVPETRVSQSKIRQSRAATPKKPPSQAPTPSDITRLLSQVLSILDNHTLDLSIMIQYFNQIFHFIDGTIFNELMTNVAKYSVAERGFFIKLAASEIENWGAINIEKRLKKQENSPFQWKGQLSHVIESGTVLVLDKILFVDDSLVKELFPSLTGRQLHRLLSKFQPSELCPNPVPKETLKHIETLIPLNSSQNPHDLTIPIALLALKYT</sequence>
<protein>
    <recommendedName>
        <fullName evidence="3">Dilute domain-containing protein</fullName>
    </recommendedName>
</protein>
<feature type="compositionally biased region" description="Basic residues" evidence="2">
    <location>
        <begin position="69"/>
        <end position="82"/>
    </location>
</feature>
<feature type="region of interest" description="Disordered" evidence="2">
    <location>
        <begin position="521"/>
        <end position="544"/>
    </location>
</feature>
<evidence type="ECO:0000259" key="3">
    <source>
        <dbReference type="PROSITE" id="PS51126"/>
    </source>
</evidence>
<accession>A0A6B2KYK0</accession>
<dbReference type="SMART" id="SM01132">
    <property type="entry name" value="DIL"/>
    <property type="match status" value="1"/>
</dbReference>
<feature type="region of interest" description="Disordered" evidence="2">
    <location>
        <begin position="66"/>
        <end position="92"/>
    </location>
</feature>
<evidence type="ECO:0000256" key="2">
    <source>
        <dbReference type="SAM" id="MobiDB-lite"/>
    </source>
</evidence>
<dbReference type="AlphaFoldDB" id="A0A6B2KYK0"/>
<feature type="domain" description="Dilute" evidence="3">
    <location>
        <begin position="410"/>
        <end position="701"/>
    </location>
</feature>
<evidence type="ECO:0000313" key="4">
    <source>
        <dbReference type="EMBL" id="NDV29829.1"/>
    </source>
</evidence>
<dbReference type="PANTHER" id="PTHR16027">
    <property type="entry name" value="DILUTE DOMAIN-CONTAINING PROTEIN YPR089W"/>
    <property type="match status" value="1"/>
</dbReference>
<keyword evidence="1" id="KW-0175">Coiled coil</keyword>
<feature type="coiled-coil region" evidence="1">
    <location>
        <begin position="111"/>
        <end position="308"/>
    </location>
</feature>
<dbReference type="InterPro" id="IPR002710">
    <property type="entry name" value="Dilute_dom"/>
</dbReference>
<name>A0A6B2KYK0_9EUKA</name>
<evidence type="ECO:0000256" key="1">
    <source>
        <dbReference type="SAM" id="Coils"/>
    </source>
</evidence>